<protein>
    <submittedName>
        <fullName evidence="2">Methionine synthase</fullName>
    </submittedName>
</protein>
<dbReference type="SUPFAM" id="SSF51726">
    <property type="entry name" value="UROD/MetE-like"/>
    <property type="match status" value="1"/>
</dbReference>
<evidence type="ECO:0000313" key="2">
    <source>
        <dbReference type="EMBL" id="QII14039.1"/>
    </source>
</evidence>
<dbReference type="EMBL" id="CT573073">
    <property type="protein sequence ID" value="CAJ71475.1"/>
    <property type="molecule type" value="Genomic_DNA"/>
</dbReference>
<proteinExistence type="predicted"/>
<name>Q1PW72_KUEST</name>
<evidence type="ECO:0000313" key="3">
    <source>
        <dbReference type="EMBL" id="SOH04884.1"/>
    </source>
</evidence>
<dbReference type="InterPro" id="IPR038071">
    <property type="entry name" value="UROD/MetE-like_sf"/>
</dbReference>
<dbReference type="EMBL" id="CP049055">
    <property type="protein sequence ID" value="QII14039.1"/>
    <property type="molecule type" value="Genomic_DNA"/>
</dbReference>
<dbReference type="AlphaFoldDB" id="Q1PW72"/>
<reference evidence="1" key="2">
    <citation type="submission" date="2006-01" db="EMBL/GenBank/DDBJ databases">
        <authorList>
            <person name="Genoscope"/>
        </authorList>
    </citation>
    <scope>NUCLEOTIDE SEQUENCE</scope>
</reference>
<dbReference type="Proteomes" id="UP000221734">
    <property type="component" value="Chromosome Kuenenia_stuttgartiensis_MBR1"/>
</dbReference>
<dbReference type="RefSeq" id="WP_099325548.1">
    <property type="nucleotide sequence ID" value="NZ_CP049055.1"/>
</dbReference>
<dbReference type="Gene3D" id="3.20.20.210">
    <property type="match status" value="1"/>
</dbReference>
<reference evidence="1" key="1">
    <citation type="journal article" date="2006" name="Nature">
        <title>Deciphering the evolution and metabolism of an anammox bacterium from a community genome.</title>
        <authorList>
            <person name="Strous M."/>
            <person name="Pelletier E."/>
            <person name="Mangenot S."/>
            <person name="Rattei T."/>
            <person name="Lehner A."/>
            <person name="Taylor M.W."/>
            <person name="Horn M."/>
            <person name="Daims H."/>
            <person name="Bartol-Mavel D."/>
            <person name="Wincker P."/>
            <person name="Barbe V."/>
            <person name="Fonknechten N."/>
            <person name="Vallenet D."/>
            <person name="Segurens B."/>
            <person name="Schenowitz-Truong C."/>
            <person name="Medigue C."/>
            <person name="Collingro A."/>
            <person name="Snel B."/>
            <person name="Dutilh B.E."/>
            <person name="OpDenCamp H.J.M."/>
            <person name="vanDerDrift C."/>
            <person name="Cirpus I."/>
            <person name="vanDePas-Schoonen K.T."/>
            <person name="Harhangi H.R."/>
            <person name="vanNiftrik L."/>
            <person name="Schmid M."/>
            <person name="Keltjens J."/>
            <person name="vanDeVossenberg J."/>
            <person name="Kartal B."/>
            <person name="Meier H."/>
            <person name="Frishman D."/>
            <person name="Huynen M.A."/>
            <person name="Mewes H."/>
            <person name="Weissenbach J."/>
            <person name="Jetten M.S.M."/>
            <person name="Wagner M."/>
            <person name="LePaslier D."/>
        </authorList>
    </citation>
    <scope>NUCLEOTIDE SEQUENCE</scope>
</reference>
<dbReference type="OrthoDB" id="144815at2"/>
<reference evidence="3" key="3">
    <citation type="submission" date="2017-10" db="EMBL/GenBank/DDBJ databases">
        <authorList>
            <person name="Banno H."/>
            <person name="Chua N.-H."/>
        </authorList>
    </citation>
    <scope>NUCLEOTIDE SEQUENCE [LARGE SCALE GENOMIC DNA]</scope>
    <source>
        <strain evidence="3">Kuenenia_mbr1_ru-nijmegen</strain>
    </source>
</reference>
<evidence type="ECO:0000313" key="4">
    <source>
        <dbReference type="Proteomes" id="UP000221734"/>
    </source>
</evidence>
<evidence type="ECO:0000313" key="5">
    <source>
        <dbReference type="Proteomes" id="UP000501926"/>
    </source>
</evidence>
<dbReference type="KEGG" id="kst:KSMBR1_2396"/>
<reference evidence="2 5" key="5">
    <citation type="submission" date="2020-02" db="EMBL/GenBank/DDBJ databases">
        <title>Newly sequenced genome of strain CSTR1 showed variability in Candidatus Kuenenia stuttgartiensis genomes.</title>
        <authorList>
            <person name="Ding C."/>
            <person name="Adrian L."/>
        </authorList>
    </citation>
    <scope>NUCLEOTIDE SEQUENCE [LARGE SCALE GENOMIC DNA]</scope>
    <source>
        <strain evidence="2 5">CSTR1</strain>
    </source>
</reference>
<gene>
    <name evidence="2" type="ORF">KsCSTR_46610</name>
    <name evidence="3" type="ORF">KSMBR1_2396</name>
    <name evidence="1" type="ORF">kustc0730</name>
</gene>
<reference evidence="4" key="4">
    <citation type="submission" date="2017-10" db="EMBL/GenBank/DDBJ databases">
        <authorList>
            <person name="Frank J."/>
        </authorList>
    </citation>
    <scope>NUCLEOTIDE SEQUENCE [LARGE SCALE GENOMIC DNA]</scope>
</reference>
<sequence>MPNTFNANFAATAIGSLPHVDIECATNLMFETLREIPCWVQLPKYDRREDMCIQYTEGLPCIKIDAEKKTVSIDDTNDTASGLEKFYEAYLKNDPDLFQINRACSVGFYAMLERLDQSLPASLRAVKGQVVGPVTLAGSLKLASGILALYSDEFFDVIVKLLSMKAYWQFTKLARYKLPVLMFVDEPYLTSFGSSFMNISRERVIGALNEVYEGIQSRGGLTGSHCCGNTDWAMLMESNVDIVSFDAYEFMDKYLMYWREIIAFMERGGYLAWGIVPTSAKIADVSLDDLVKRLEEGIQFLVNKGLSKTLIKERSMVTPSCGAGTLTIEEAEKVMKLTGEISAAMRQKYN</sequence>
<accession>Q1PW72</accession>
<dbReference type="Proteomes" id="UP000501926">
    <property type="component" value="Chromosome"/>
</dbReference>
<dbReference type="EMBL" id="LT934425">
    <property type="protein sequence ID" value="SOH04884.1"/>
    <property type="molecule type" value="Genomic_DNA"/>
</dbReference>
<evidence type="ECO:0000313" key="1">
    <source>
        <dbReference type="EMBL" id="CAJ71475.1"/>
    </source>
</evidence>
<keyword evidence="4" id="KW-1185">Reference proteome</keyword>
<organism evidence="1">
    <name type="scientific">Kuenenia stuttgartiensis</name>
    <dbReference type="NCBI Taxonomy" id="174633"/>
    <lineage>
        <taxon>Bacteria</taxon>
        <taxon>Pseudomonadati</taxon>
        <taxon>Planctomycetota</taxon>
        <taxon>Candidatus Brocadiia</taxon>
        <taxon>Candidatus Brocadiales</taxon>
        <taxon>Candidatus Brocadiaceae</taxon>
        <taxon>Candidatus Kuenenia</taxon>
    </lineage>
</organism>